<feature type="region of interest" description="Disordered" evidence="1">
    <location>
        <begin position="169"/>
        <end position="310"/>
    </location>
</feature>
<proteinExistence type="predicted"/>
<feature type="region of interest" description="Disordered" evidence="1">
    <location>
        <begin position="1"/>
        <end position="22"/>
    </location>
</feature>
<feature type="compositionally biased region" description="Basic and acidic residues" evidence="1">
    <location>
        <begin position="169"/>
        <end position="179"/>
    </location>
</feature>
<reference evidence="2" key="1">
    <citation type="journal article" date="2020" name="Stud. Mycol.">
        <title>101 Dothideomycetes genomes: a test case for predicting lifestyles and emergence of pathogens.</title>
        <authorList>
            <person name="Haridas S."/>
            <person name="Albert R."/>
            <person name="Binder M."/>
            <person name="Bloem J."/>
            <person name="Labutti K."/>
            <person name="Salamov A."/>
            <person name="Andreopoulos B."/>
            <person name="Baker S."/>
            <person name="Barry K."/>
            <person name="Bills G."/>
            <person name="Bluhm B."/>
            <person name="Cannon C."/>
            <person name="Castanera R."/>
            <person name="Culley D."/>
            <person name="Daum C."/>
            <person name="Ezra D."/>
            <person name="Gonzalez J."/>
            <person name="Henrissat B."/>
            <person name="Kuo A."/>
            <person name="Liang C."/>
            <person name="Lipzen A."/>
            <person name="Lutzoni F."/>
            <person name="Magnuson J."/>
            <person name="Mondo S."/>
            <person name="Nolan M."/>
            <person name="Ohm R."/>
            <person name="Pangilinan J."/>
            <person name="Park H.-J."/>
            <person name="Ramirez L."/>
            <person name="Alfaro M."/>
            <person name="Sun H."/>
            <person name="Tritt A."/>
            <person name="Yoshinaga Y."/>
            <person name="Zwiers L.-H."/>
            <person name="Turgeon B."/>
            <person name="Goodwin S."/>
            <person name="Spatafora J."/>
            <person name="Crous P."/>
            <person name="Grigoriev I."/>
        </authorList>
    </citation>
    <scope>NUCLEOTIDE SEQUENCE</scope>
    <source>
        <strain evidence="2">CBS 123094</strain>
    </source>
</reference>
<dbReference type="EMBL" id="ML977586">
    <property type="protein sequence ID" value="KAF2000903.1"/>
    <property type="molecule type" value="Genomic_DNA"/>
</dbReference>
<sequence>MTMPEKATVVGAGRCRNEDRSEDAPCKTCAKRYQEKILSNRSTELAEKRLSEARFLLEDVTKKRQREKARFEEKVAQFLEHQHQMKAAFAKKELEFRVVIQQKEKEKQLAIEQKEKAIRDEMTENMTKMRQNTNREREILGIQHGNLVAQRDKQLKEAYDIIASLRHELKTSRGPEKNSRGSTTPHAQDDNPAKKRKLNEGSASRVHHPPPPPQNQATAAPMPANSLPISVAHPPAPANRPAAPTLPPGGYFQGSRPSPYLQTPPSDFYKPQYPPPQYPLRQGPSQQGPVPAMPPPGPRPPRQAPQHTPQQNLIWQRIPGRNIPCVTCWRNWWPCDGGQVCGNCIALGKLECPRSKCKQFELEPCKRNCHGVHQGESHLYGGLMEVEMVGRRQAQGKAPIPPVVGRAGVLGGK</sequence>
<name>A0A6A5WG80_9PLEO</name>
<protein>
    <submittedName>
        <fullName evidence="2">Uncharacterized protein</fullName>
    </submittedName>
</protein>
<gene>
    <name evidence="2" type="ORF">P154DRAFT_575611</name>
</gene>
<evidence type="ECO:0000256" key="1">
    <source>
        <dbReference type="SAM" id="MobiDB-lite"/>
    </source>
</evidence>
<feature type="compositionally biased region" description="Low complexity" evidence="1">
    <location>
        <begin position="215"/>
        <end position="225"/>
    </location>
</feature>
<dbReference type="Proteomes" id="UP000799779">
    <property type="component" value="Unassembled WGS sequence"/>
</dbReference>
<keyword evidence="3" id="KW-1185">Reference proteome</keyword>
<evidence type="ECO:0000313" key="2">
    <source>
        <dbReference type="EMBL" id="KAF2000903.1"/>
    </source>
</evidence>
<dbReference type="AlphaFoldDB" id="A0A6A5WG80"/>
<organism evidence="2 3">
    <name type="scientific">Amniculicola lignicola CBS 123094</name>
    <dbReference type="NCBI Taxonomy" id="1392246"/>
    <lineage>
        <taxon>Eukaryota</taxon>
        <taxon>Fungi</taxon>
        <taxon>Dikarya</taxon>
        <taxon>Ascomycota</taxon>
        <taxon>Pezizomycotina</taxon>
        <taxon>Dothideomycetes</taxon>
        <taxon>Pleosporomycetidae</taxon>
        <taxon>Pleosporales</taxon>
        <taxon>Amniculicolaceae</taxon>
        <taxon>Amniculicola</taxon>
    </lineage>
</organism>
<feature type="compositionally biased region" description="Pro residues" evidence="1">
    <location>
        <begin position="291"/>
        <end position="303"/>
    </location>
</feature>
<evidence type="ECO:0000313" key="3">
    <source>
        <dbReference type="Proteomes" id="UP000799779"/>
    </source>
</evidence>
<accession>A0A6A5WG80</accession>